<dbReference type="InterPro" id="IPR036291">
    <property type="entry name" value="NAD(P)-bd_dom_sf"/>
</dbReference>
<dbReference type="SUPFAM" id="SSF51735">
    <property type="entry name" value="NAD(P)-binding Rossmann-fold domains"/>
    <property type="match status" value="1"/>
</dbReference>
<dbReference type="OrthoDB" id="1274115at2759"/>
<name>A0A8T9CLI2_9HELO</name>
<dbReference type="PROSITE" id="PS00061">
    <property type="entry name" value="ADH_SHORT"/>
    <property type="match status" value="1"/>
</dbReference>
<evidence type="ECO:0000256" key="3">
    <source>
        <dbReference type="ARBA" id="ARBA00023002"/>
    </source>
</evidence>
<dbReference type="AlphaFoldDB" id="A0A8T9CLI2"/>
<gene>
    <name evidence="4" type="ORF">LSUE1_G000935</name>
</gene>
<evidence type="ECO:0000313" key="5">
    <source>
        <dbReference type="Proteomes" id="UP000469558"/>
    </source>
</evidence>
<dbReference type="PANTHER" id="PTHR43976:SF16">
    <property type="entry name" value="SHORT-CHAIN DEHYDROGENASE_REDUCTASE FAMILY PROTEIN"/>
    <property type="match status" value="1"/>
</dbReference>
<dbReference type="InterPro" id="IPR020904">
    <property type="entry name" value="Sc_DH/Rdtase_CS"/>
</dbReference>
<keyword evidence="2" id="KW-0521">NADP</keyword>
<evidence type="ECO:0000256" key="1">
    <source>
        <dbReference type="ARBA" id="ARBA00006484"/>
    </source>
</evidence>
<comment type="caution">
    <text evidence="4">The sequence shown here is derived from an EMBL/GenBank/DDBJ whole genome shotgun (WGS) entry which is preliminary data.</text>
</comment>
<comment type="similarity">
    <text evidence="1">Belongs to the short-chain dehydrogenases/reductases (SDR) family.</text>
</comment>
<dbReference type="EMBL" id="QGMK01000064">
    <property type="protein sequence ID" value="TVY84664.1"/>
    <property type="molecule type" value="Genomic_DNA"/>
</dbReference>
<dbReference type="PANTHER" id="PTHR43976">
    <property type="entry name" value="SHORT CHAIN DEHYDROGENASE"/>
    <property type="match status" value="1"/>
</dbReference>
<dbReference type="Pfam" id="PF00106">
    <property type="entry name" value="adh_short"/>
    <property type="match status" value="1"/>
</dbReference>
<sequence>MPQLTWLITGCSSGFGEGLALDILKRGDRVIATGRGKPERLDMLKQAGAAVLELDVCSSQADLDARADEALKIYEESRSSNDRLLASFNTNLFDAVNLTRAVLPHFRQKKAGILVFMGSIGGWQGEVGAGAYSATKFAMEEVVECLQKETSGFSIRSVIFEPSHYRTKVMHGDNVKFEPLKVSEYSEINIALVAGVKGVDGSQPGDLKLAANLIVDIIKREGAAKGKEIPPRFPIGPVGYQQLRDKCLATFKLLEEWETQIMNH</sequence>
<accession>A0A8T9CLI2</accession>
<protein>
    <submittedName>
        <fullName evidence="4">Putative oxidoreductase</fullName>
    </submittedName>
</protein>
<dbReference type="InterPro" id="IPR051911">
    <property type="entry name" value="SDR_oxidoreductase"/>
</dbReference>
<evidence type="ECO:0000313" key="4">
    <source>
        <dbReference type="EMBL" id="TVY84664.1"/>
    </source>
</evidence>
<dbReference type="Gene3D" id="3.40.50.720">
    <property type="entry name" value="NAD(P)-binding Rossmann-like Domain"/>
    <property type="match status" value="1"/>
</dbReference>
<keyword evidence="5" id="KW-1185">Reference proteome</keyword>
<reference evidence="4 5" key="1">
    <citation type="submission" date="2018-05" db="EMBL/GenBank/DDBJ databases">
        <title>Genome sequencing and assembly of the regulated plant pathogen Lachnellula willkommii and related sister species for the development of diagnostic species identification markers.</title>
        <authorList>
            <person name="Giroux E."/>
            <person name="Bilodeau G."/>
        </authorList>
    </citation>
    <scope>NUCLEOTIDE SEQUENCE [LARGE SCALE GENOMIC DNA]</scope>
    <source>
        <strain evidence="4 5">CBS 268.59</strain>
    </source>
</reference>
<dbReference type="PRINTS" id="PR00081">
    <property type="entry name" value="GDHRDH"/>
</dbReference>
<organism evidence="4 5">
    <name type="scientific">Lachnellula suecica</name>
    <dbReference type="NCBI Taxonomy" id="602035"/>
    <lineage>
        <taxon>Eukaryota</taxon>
        <taxon>Fungi</taxon>
        <taxon>Dikarya</taxon>
        <taxon>Ascomycota</taxon>
        <taxon>Pezizomycotina</taxon>
        <taxon>Leotiomycetes</taxon>
        <taxon>Helotiales</taxon>
        <taxon>Lachnaceae</taxon>
        <taxon>Lachnellula</taxon>
    </lineage>
</organism>
<evidence type="ECO:0000256" key="2">
    <source>
        <dbReference type="ARBA" id="ARBA00022857"/>
    </source>
</evidence>
<dbReference type="Proteomes" id="UP000469558">
    <property type="component" value="Unassembled WGS sequence"/>
</dbReference>
<keyword evidence="3" id="KW-0560">Oxidoreductase</keyword>
<dbReference type="GO" id="GO:0016491">
    <property type="term" value="F:oxidoreductase activity"/>
    <property type="evidence" value="ECO:0007669"/>
    <property type="project" value="UniProtKB-KW"/>
</dbReference>
<dbReference type="InterPro" id="IPR002347">
    <property type="entry name" value="SDR_fam"/>
</dbReference>
<proteinExistence type="inferred from homology"/>